<dbReference type="InterPro" id="IPR018200">
    <property type="entry name" value="USP_CS"/>
</dbReference>
<feature type="compositionally biased region" description="Polar residues" evidence="8">
    <location>
        <begin position="827"/>
        <end position="837"/>
    </location>
</feature>
<keyword evidence="4 10" id="KW-0645">Protease</keyword>
<sequence>MSAHNEHLLNTGAQSDHTHLHETPLRAWSSSPSYSYRVPTPYWERLIEPSIFIPFLVLLTSIFLSANILDVLVASITSIVPDALRQRLWDAAVTILPASPIFAVDDWLAPFPVPRQPFERLGPAAAHEAKSTALARILGVGPGGRRSSPNSNTGSGSRGGGSGGAGGLFASVTHAGKTGLSRLMPKGDIDRPAGLGNLSNSCYQNSVLQALSSLEPLRRYLEKIADEEVAGHIKQVETSRTLDELVHFLSTPARNGETLWTPPILKRMSTFQQQDAQEYFCKLLSEIEEEVEKALKAEKSKPDLVSDLSLNLGLEPPTVLPLSSKDKEATRKKPSDTKSAEGSTGNDGELSDDSGYYSASSSSSLAASLAASFRIPLEGLLAQRIVCQSCGYSSGLSMSPFYSLTVNPDVGSPEYRLEETLDNFTAVENIEGVQCAKCTLLKIRRLLKMIIERTEAANAKAENEGTAEATPRSNPAEAHTRLAAVEEALEEDDFEEKTLRDKCKIPEKQRVHSTKSRQVGIARAPQSIAFHINRSRFDERTGYTFKNPAAIRFPLHLDLGPWCLGSAGAPNIPFMGAGDEKSSAQNVSDQGTDDAEQWQLPATLPMVAGAQHNPRLEGPIYELRAVITHYGQHENGHYVCYRKHPTVKEEKPVVAPEDVPIIDVDTNDNTSDTDMTNDGLADDEETLRAPSEVPTDDDKTIFDDSSMTDNSNDDAATETAEPQQEEKEEDGQWWRLSDQNVYRSDETTVLSQGGVFMLFYDRIDAKSVFRPAGKQKSQSYYSMTTDSKDTLYSLSTEPVGDKSMLADNSSNSSSEGSSDEQRSEDSASTLGSSPSSQARDDAQTTEDEPDNKTIDSVTPIMAAEA</sequence>
<evidence type="ECO:0000256" key="4">
    <source>
        <dbReference type="ARBA" id="ARBA00022670"/>
    </source>
</evidence>
<dbReference type="Gene3D" id="3.90.70.10">
    <property type="entry name" value="Cysteine proteinases"/>
    <property type="match status" value="2"/>
</dbReference>
<gene>
    <name evidence="10" type="primary">UBP1</name>
    <name evidence="10" type="ORF">SEUCBS140593_005071</name>
</gene>
<proteinExistence type="inferred from homology"/>
<dbReference type="InterPro" id="IPR028889">
    <property type="entry name" value="USP"/>
</dbReference>
<keyword evidence="11" id="KW-1185">Reference proteome</keyword>
<reference evidence="10 11" key="1">
    <citation type="submission" date="2024-01" db="EMBL/GenBank/DDBJ databases">
        <authorList>
            <person name="Allen C."/>
            <person name="Tagirdzhanova G."/>
        </authorList>
    </citation>
    <scope>NUCLEOTIDE SEQUENCE [LARGE SCALE GENOMIC DNA]</scope>
</reference>
<evidence type="ECO:0000259" key="9">
    <source>
        <dbReference type="PROSITE" id="PS50235"/>
    </source>
</evidence>
<dbReference type="GO" id="GO:0004843">
    <property type="term" value="F:cysteine-type deubiquitinase activity"/>
    <property type="evidence" value="ECO:0007669"/>
    <property type="project" value="UniProtKB-EC"/>
</dbReference>
<evidence type="ECO:0000256" key="2">
    <source>
        <dbReference type="ARBA" id="ARBA00009085"/>
    </source>
</evidence>
<dbReference type="InterPro" id="IPR001394">
    <property type="entry name" value="Peptidase_C19_UCH"/>
</dbReference>
<comment type="similarity">
    <text evidence="2">Belongs to the peptidase C19 family.</text>
</comment>
<evidence type="ECO:0000256" key="5">
    <source>
        <dbReference type="ARBA" id="ARBA00022786"/>
    </source>
</evidence>
<dbReference type="PANTHER" id="PTHR24006">
    <property type="entry name" value="UBIQUITIN CARBOXYL-TERMINAL HYDROLASE"/>
    <property type="match status" value="1"/>
</dbReference>
<feature type="compositionally biased region" description="Low complexity" evidence="8">
    <location>
        <begin position="663"/>
        <end position="678"/>
    </location>
</feature>
<feature type="region of interest" description="Disordered" evidence="8">
    <location>
        <begin position="139"/>
        <end position="168"/>
    </location>
</feature>
<feature type="compositionally biased region" description="Gly residues" evidence="8">
    <location>
        <begin position="156"/>
        <end position="167"/>
    </location>
</feature>
<evidence type="ECO:0000256" key="8">
    <source>
        <dbReference type="SAM" id="MobiDB-lite"/>
    </source>
</evidence>
<dbReference type="Pfam" id="PF00443">
    <property type="entry name" value="UCH"/>
    <property type="match status" value="1"/>
</dbReference>
<evidence type="ECO:0000313" key="10">
    <source>
        <dbReference type="EMBL" id="CAK7222938.1"/>
    </source>
</evidence>
<evidence type="ECO:0000256" key="3">
    <source>
        <dbReference type="ARBA" id="ARBA00012759"/>
    </source>
</evidence>
<feature type="compositionally biased region" description="Basic and acidic residues" evidence="8">
    <location>
        <begin position="324"/>
        <end position="339"/>
    </location>
</feature>
<dbReference type="InterPro" id="IPR038765">
    <property type="entry name" value="Papain-like_cys_pep_sf"/>
</dbReference>
<feature type="region of interest" description="Disordered" evidence="8">
    <location>
        <begin position="662"/>
        <end position="731"/>
    </location>
</feature>
<name>A0ABP0BTK3_9PEZI</name>
<dbReference type="PROSITE" id="PS50235">
    <property type="entry name" value="USP_3"/>
    <property type="match status" value="1"/>
</dbReference>
<comment type="catalytic activity">
    <reaction evidence="1">
        <text>Thiol-dependent hydrolysis of ester, thioester, amide, peptide and isopeptide bonds formed by the C-terminal Gly of ubiquitin (a 76-residue protein attached to proteins as an intracellular targeting signal).</text>
        <dbReference type="EC" id="3.4.19.12"/>
    </reaction>
</comment>
<dbReference type="Proteomes" id="UP001642482">
    <property type="component" value="Unassembled WGS sequence"/>
</dbReference>
<evidence type="ECO:0000256" key="1">
    <source>
        <dbReference type="ARBA" id="ARBA00000707"/>
    </source>
</evidence>
<accession>A0ABP0BTK3</accession>
<dbReference type="EC" id="3.4.19.12" evidence="3"/>
<comment type="caution">
    <text evidence="10">The sequence shown here is derived from an EMBL/GenBank/DDBJ whole genome shotgun (WGS) entry which is preliminary data.</text>
</comment>
<organism evidence="10 11">
    <name type="scientific">Sporothrix eucalyptigena</name>
    <dbReference type="NCBI Taxonomy" id="1812306"/>
    <lineage>
        <taxon>Eukaryota</taxon>
        <taxon>Fungi</taxon>
        <taxon>Dikarya</taxon>
        <taxon>Ascomycota</taxon>
        <taxon>Pezizomycotina</taxon>
        <taxon>Sordariomycetes</taxon>
        <taxon>Sordariomycetidae</taxon>
        <taxon>Ophiostomatales</taxon>
        <taxon>Ophiostomataceae</taxon>
        <taxon>Sporothrix</taxon>
    </lineage>
</organism>
<feature type="region of interest" description="Disordered" evidence="8">
    <location>
        <begin position="457"/>
        <end position="478"/>
    </location>
</feature>
<keyword evidence="6 10" id="KW-0378">Hydrolase</keyword>
<feature type="compositionally biased region" description="Low complexity" evidence="8">
    <location>
        <begin position="145"/>
        <end position="155"/>
    </location>
</feature>
<dbReference type="InterPro" id="IPR050164">
    <property type="entry name" value="Peptidase_C19"/>
</dbReference>
<dbReference type="PANTHER" id="PTHR24006:SF888">
    <property type="entry name" value="UBIQUITIN CARBOXYL-TERMINAL HYDROLASE 30"/>
    <property type="match status" value="1"/>
</dbReference>
<dbReference type="PROSITE" id="PS00973">
    <property type="entry name" value="USP_2"/>
    <property type="match status" value="1"/>
</dbReference>
<keyword evidence="7" id="KW-0788">Thiol protease</keyword>
<keyword evidence="5" id="KW-0833">Ubl conjugation pathway</keyword>
<dbReference type="CDD" id="cd02662">
    <property type="entry name" value="Peptidase_C19F"/>
    <property type="match status" value="1"/>
</dbReference>
<evidence type="ECO:0000256" key="6">
    <source>
        <dbReference type="ARBA" id="ARBA00022801"/>
    </source>
</evidence>
<dbReference type="EMBL" id="CAWUHD010000047">
    <property type="protein sequence ID" value="CAK7222938.1"/>
    <property type="molecule type" value="Genomic_DNA"/>
</dbReference>
<protein>
    <recommendedName>
        <fullName evidence="3">ubiquitinyl hydrolase 1</fullName>
        <ecNumber evidence="3">3.4.19.12</ecNumber>
    </recommendedName>
</protein>
<dbReference type="GO" id="GO:0006508">
    <property type="term" value="P:proteolysis"/>
    <property type="evidence" value="ECO:0007669"/>
    <property type="project" value="UniProtKB-KW"/>
</dbReference>
<dbReference type="SUPFAM" id="SSF54001">
    <property type="entry name" value="Cysteine proteinases"/>
    <property type="match status" value="1"/>
</dbReference>
<feature type="region of interest" description="Disordered" evidence="8">
    <location>
        <begin position="316"/>
        <end position="355"/>
    </location>
</feature>
<evidence type="ECO:0000313" key="11">
    <source>
        <dbReference type="Proteomes" id="UP001642482"/>
    </source>
</evidence>
<feature type="region of interest" description="Disordered" evidence="8">
    <location>
        <begin position="792"/>
        <end position="865"/>
    </location>
</feature>
<evidence type="ECO:0000256" key="7">
    <source>
        <dbReference type="ARBA" id="ARBA00022807"/>
    </source>
</evidence>
<feature type="compositionally biased region" description="Low complexity" evidence="8">
    <location>
        <begin position="807"/>
        <end position="816"/>
    </location>
</feature>
<feature type="domain" description="USP" evidence="9">
    <location>
        <begin position="193"/>
        <end position="763"/>
    </location>
</feature>